<feature type="compositionally biased region" description="Basic residues" evidence="1">
    <location>
        <begin position="946"/>
        <end position="958"/>
    </location>
</feature>
<gene>
    <name evidence="3" type="ORF">KCH_58630</name>
</gene>
<feature type="compositionally biased region" description="Basic residues" evidence="1">
    <location>
        <begin position="976"/>
        <end position="989"/>
    </location>
</feature>
<feature type="compositionally biased region" description="Basic and acidic residues" evidence="1">
    <location>
        <begin position="1"/>
        <end position="11"/>
    </location>
</feature>
<feature type="region of interest" description="Disordered" evidence="1">
    <location>
        <begin position="769"/>
        <end position="989"/>
    </location>
</feature>
<feature type="compositionally biased region" description="Low complexity" evidence="1">
    <location>
        <begin position="962"/>
        <end position="975"/>
    </location>
</feature>
<dbReference type="EMBL" id="JNBY01000112">
    <property type="protein sequence ID" value="KDN82356.1"/>
    <property type="molecule type" value="Genomic_DNA"/>
</dbReference>
<feature type="region of interest" description="Disordered" evidence="1">
    <location>
        <begin position="1"/>
        <end position="54"/>
    </location>
</feature>
<feature type="compositionally biased region" description="Pro residues" evidence="1">
    <location>
        <begin position="769"/>
        <end position="781"/>
    </location>
</feature>
<protein>
    <recommendedName>
        <fullName evidence="2">Lantibiotic biosynthesis protein dehydration domain-containing protein</fullName>
    </recommendedName>
</protein>
<feature type="compositionally biased region" description="Low complexity" evidence="1">
    <location>
        <begin position="923"/>
        <end position="938"/>
    </location>
</feature>
<dbReference type="InterPro" id="IPR025410">
    <property type="entry name" value="Lant_dehyd"/>
</dbReference>
<dbReference type="Pfam" id="PF20329">
    <property type="entry name" value="DUF6624"/>
    <property type="match status" value="1"/>
</dbReference>
<evidence type="ECO:0000259" key="2">
    <source>
        <dbReference type="Pfam" id="PF13575"/>
    </source>
</evidence>
<feature type="region of interest" description="Disordered" evidence="1">
    <location>
        <begin position="487"/>
        <end position="512"/>
    </location>
</feature>
<feature type="domain" description="Lantibiotic biosynthesis protein dehydration" evidence="2">
    <location>
        <begin position="152"/>
        <end position="450"/>
    </location>
</feature>
<dbReference type="HOGENOM" id="CLU_012340_0_0_11"/>
<proteinExistence type="predicted"/>
<dbReference type="InterPro" id="IPR046732">
    <property type="entry name" value="DUF6624"/>
</dbReference>
<dbReference type="Pfam" id="PF13575">
    <property type="entry name" value="DUF4135"/>
    <property type="match status" value="1"/>
</dbReference>
<dbReference type="RefSeq" id="WP_167574127.1">
    <property type="nucleotide sequence ID" value="NZ_KK853997.1"/>
</dbReference>
<feature type="compositionally biased region" description="Basic residues" evidence="1">
    <location>
        <begin position="837"/>
        <end position="846"/>
    </location>
</feature>
<feature type="compositionally biased region" description="Gly residues" evidence="1">
    <location>
        <begin position="35"/>
        <end position="51"/>
    </location>
</feature>
<organism evidence="3 4">
    <name type="scientific">Kitasatospora cheerisanensis KCTC 2395</name>
    <dbReference type="NCBI Taxonomy" id="1348663"/>
    <lineage>
        <taxon>Bacteria</taxon>
        <taxon>Bacillati</taxon>
        <taxon>Actinomycetota</taxon>
        <taxon>Actinomycetes</taxon>
        <taxon>Kitasatosporales</taxon>
        <taxon>Streptomycetaceae</taxon>
        <taxon>Kitasatospora</taxon>
    </lineage>
</organism>
<dbReference type="AlphaFoldDB" id="A0A066YW75"/>
<reference evidence="3 4" key="1">
    <citation type="submission" date="2014-05" db="EMBL/GenBank/DDBJ databases">
        <title>Draft Genome Sequence of Kitasatospora cheerisanensis KCTC 2395.</title>
        <authorList>
            <person name="Nam D.H."/>
        </authorList>
    </citation>
    <scope>NUCLEOTIDE SEQUENCE [LARGE SCALE GENOMIC DNA]</scope>
    <source>
        <strain evidence="3 4">KCTC 2395</strain>
    </source>
</reference>
<dbReference type="PATRIC" id="fig|1348663.4.peg.5674"/>
<feature type="compositionally biased region" description="Low complexity" evidence="1">
    <location>
        <begin position="814"/>
        <end position="826"/>
    </location>
</feature>
<evidence type="ECO:0000256" key="1">
    <source>
        <dbReference type="SAM" id="MobiDB-lite"/>
    </source>
</evidence>
<evidence type="ECO:0000313" key="4">
    <source>
        <dbReference type="Proteomes" id="UP000027178"/>
    </source>
</evidence>
<dbReference type="Proteomes" id="UP000027178">
    <property type="component" value="Unassembled WGS sequence"/>
</dbReference>
<feature type="compositionally biased region" description="Basic and acidic residues" evidence="1">
    <location>
        <begin position="801"/>
        <end position="812"/>
    </location>
</feature>
<feature type="compositionally biased region" description="Basic and acidic residues" evidence="1">
    <location>
        <begin position="894"/>
        <end position="903"/>
    </location>
</feature>
<name>A0A066YW75_9ACTN</name>
<evidence type="ECO:0000313" key="3">
    <source>
        <dbReference type="EMBL" id="KDN82356.1"/>
    </source>
</evidence>
<dbReference type="eggNOG" id="COG4403">
    <property type="taxonomic scope" value="Bacteria"/>
</dbReference>
<keyword evidence="4" id="KW-1185">Reference proteome</keyword>
<sequence length="989" mass="106193">MPRPADQEPHGPARPRGRRPEARTPARHKPVADGAGRGPGGPGVSAGGRPGPDGTLAVARALGGPADARALADALADDRFAPLHEAVRRIDEAAAGERRIDPRLLRPENADLFGPLLTEILESCVDGPPGHAAAFADLRTGQYLDFLALFLERLARDRPSGHPVTGLWANGDETHNGGQRVLRVEFADGARLAYKPRPASGELLFLATEGSVFALLNSLPPAAGPVRLPTLRCRPGSGPDRACYSWQEWIEPPDARGVLRTDGGWTMRGAVLDADAAPRYWHRAGSLAAAAFAFGITDLIGGNLLIGQRPEDGEPLPFPVDLEAYFADLKRLFETGLLFDPAASAHHHAGLENLARWCEPDGPATCWRPQPDSALRLERRTRSLTRTETRTVVGDTEGRTGYGPHLTAMLRGMFDAWTLMCRHRARIAEFLDERAAGHLVRVIARPTAEYPHGGEVPFTEDELEQLARGDAPYFFRAADGGPLLALRTPPGRELRTRPADAPGPAERPPSAAVREGRKLDLAGLGIALRDAVEHVHADLDAAELHDPGRGVRIRLRGPREGEASFDWPEQNRRITYSWDETTLRLRIDPPAEPRPAAGIRERLLRLARTDAALRTPWAAGGFTDTELEAKLERLTSAGIAWLRGVVAEHGWPGHALVGAEAAAAASALLQHHTGDLAFRRECLTLIEAAAARGDMRRQDAAYLADSLRRAEGRPQLYGTKFERAADGRLRPCPIEDADRVDQRRAAVGLGPLADYAALLAQTFPAPANAPVPANAPGPAPANAPGAAPERTPRTHPRTKGYRRDRARLDRTPRPRLGQGARPAAGRRPGGPGAPAPHGRRRLRTLPRRNGVPHLAAGPPAHPARLAGRAGPAAAGRRRPRPGRLPGPAARRAARQRDGQRVPAERPSTPAHRLGAVVGGPGRAGRPVAPGRPAVPAGRGRTDRGGRLRPHRGPRRPLRARGADLGAGRHPGGRTARAGRRVARAAGRRR</sequence>
<accession>A0A066YW75</accession>
<comment type="caution">
    <text evidence="3">The sequence shown here is derived from an EMBL/GenBank/DDBJ whole genome shotgun (WGS) entry which is preliminary data.</text>
</comment>
<feature type="compositionally biased region" description="Low complexity" evidence="1">
    <location>
        <begin position="852"/>
        <end position="874"/>
    </location>
</feature>